<keyword evidence="2" id="KW-1185">Reference proteome</keyword>
<name>A0A8X6FAX9_TRICU</name>
<protein>
    <submittedName>
        <fullName evidence="1">Uncharacterized protein</fullName>
    </submittedName>
</protein>
<sequence>MILTLRQSDYEIVHVLSPDLSHILSFASLRKILNLYEKRLKNMDRQKAADHILWLTKVISRELATLIQTGNMFYGDNELSSSNLVNQVQEAC</sequence>
<organism evidence="1 2">
    <name type="scientific">Trichonephila clavata</name>
    <name type="common">Joro spider</name>
    <name type="synonym">Nephila clavata</name>
    <dbReference type="NCBI Taxonomy" id="2740835"/>
    <lineage>
        <taxon>Eukaryota</taxon>
        <taxon>Metazoa</taxon>
        <taxon>Ecdysozoa</taxon>
        <taxon>Arthropoda</taxon>
        <taxon>Chelicerata</taxon>
        <taxon>Arachnida</taxon>
        <taxon>Araneae</taxon>
        <taxon>Araneomorphae</taxon>
        <taxon>Entelegynae</taxon>
        <taxon>Araneoidea</taxon>
        <taxon>Nephilidae</taxon>
        <taxon>Trichonephila</taxon>
    </lineage>
</organism>
<dbReference type="Proteomes" id="UP000887116">
    <property type="component" value="Unassembled WGS sequence"/>
</dbReference>
<dbReference type="EMBL" id="BMAO01031516">
    <property type="protein sequence ID" value="GFQ75625.1"/>
    <property type="molecule type" value="Genomic_DNA"/>
</dbReference>
<evidence type="ECO:0000313" key="1">
    <source>
        <dbReference type="EMBL" id="GFQ75625.1"/>
    </source>
</evidence>
<comment type="caution">
    <text evidence="1">The sequence shown here is derived from an EMBL/GenBank/DDBJ whole genome shotgun (WGS) entry which is preliminary data.</text>
</comment>
<reference evidence="1" key="1">
    <citation type="submission" date="2020-07" db="EMBL/GenBank/DDBJ databases">
        <title>Multicomponent nature underlies the extraordinary mechanical properties of spider dragline silk.</title>
        <authorList>
            <person name="Kono N."/>
            <person name="Nakamura H."/>
            <person name="Mori M."/>
            <person name="Yoshida Y."/>
            <person name="Ohtoshi R."/>
            <person name="Malay A.D."/>
            <person name="Moran D.A.P."/>
            <person name="Tomita M."/>
            <person name="Numata K."/>
            <person name="Arakawa K."/>
        </authorList>
    </citation>
    <scope>NUCLEOTIDE SEQUENCE</scope>
</reference>
<dbReference type="AlphaFoldDB" id="A0A8X6FAX9"/>
<accession>A0A8X6FAX9</accession>
<evidence type="ECO:0000313" key="2">
    <source>
        <dbReference type="Proteomes" id="UP000887116"/>
    </source>
</evidence>
<gene>
    <name evidence="1" type="ORF">TNCT_437911</name>
</gene>
<proteinExistence type="predicted"/>